<feature type="region of interest" description="Disordered" evidence="1">
    <location>
        <begin position="78"/>
        <end position="276"/>
    </location>
</feature>
<feature type="compositionally biased region" description="Basic residues" evidence="1">
    <location>
        <begin position="103"/>
        <end position="116"/>
    </location>
</feature>
<reference evidence="2" key="1">
    <citation type="journal article" date="2018" name="Data Brief">
        <title>Genome sequence data from 17 accessions of Ensete ventricosum, a staple food crop for millions in Ethiopia.</title>
        <authorList>
            <person name="Yemataw Z."/>
            <person name="Muzemil S."/>
            <person name="Ambachew D."/>
            <person name="Tripathi L."/>
            <person name="Tesfaye K."/>
            <person name="Chala A."/>
            <person name="Farbos A."/>
            <person name="O'Neill P."/>
            <person name="Moore K."/>
            <person name="Grant M."/>
            <person name="Studholme D.J."/>
        </authorList>
    </citation>
    <scope>NUCLEOTIDE SEQUENCE [LARGE SCALE GENOMIC DNA]</scope>
    <source>
        <tissue evidence="2">Leaf</tissue>
    </source>
</reference>
<sequence length="276" mass="29114">MWRGSGWRLGRCLLSGPRILSGPQSGCGWTGTLGFTCHRPAPANHIRPFPQHRGLIRAPSSLRLGPLVGPGTSRLERRAERGRTVVRANSAARDPPRSIARQTSRRRGPRGVRPRPGRREVRDGTKGGAPRGKKPRASGKLVETTTVIEVPIEAPAESEAPPAPAVEEVVETEAAAAPVEETKEEEASPAAVEAESPAEEVTPEPEEKSAGEPAATEAEPAAAEPTEAAQPEAAAPAAEETAEPAVEDPKTVEEPPAAVEEEEEVKPEVEETAAAE</sequence>
<accession>A0A445ML81</accession>
<dbReference type="Proteomes" id="UP000290560">
    <property type="component" value="Unassembled WGS sequence"/>
</dbReference>
<name>A0A445ML81_ENSVE</name>
<protein>
    <submittedName>
        <fullName evidence="2">Uncharacterized protein</fullName>
    </submittedName>
</protein>
<dbReference type="AlphaFoldDB" id="A0A445ML81"/>
<proteinExistence type="predicted"/>
<gene>
    <name evidence="2" type="ORF">BHM03_00048335</name>
</gene>
<organism evidence="2">
    <name type="scientific">Ensete ventricosum</name>
    <name type="common">Abyssinian banana</name>
    <name type="synonym">Musa ensete</name>
    <dbReference type="NCBI Taxonomy" id="4639"/>
    <lineage>
        <taxon>Eukaryota</taxon>
        <taxon>Viridiplantae</taxon>
        <taxon>Streptophyta</taxon>
        <taxon>Embryophyta</taxon>
        <taxon>Tracheophyta</taxon>
        <taxon>Spermatophyta</taxon>
        <taxon>Magnoliopsida</taxon>
        <taxon>Liliopsida</taxon>
        <taxon>Zingiberales</taxon>
        <taxon>Musaceae</taxon>
        <taxon>Ensete</taxon>
    </lineage>
</organism>
<dbReference type="EMBL" id="KV876509">
    <property type="protein sequence ID" value="RZR75034.1"/>
    <property type="molecule type" value="Genomic_DNA"/>
</dbReference>
<feature type="compositionally biased region" description="Acidic residues" evidence="1">
    <location>
        <begin position="259"/>
        <end position="276"/>
    </location>
</feature>
<feature type="compositionally biased region" description="Low complexity" evidence="1">
    <location>
        <begin position="148"/>
        <end position="160"/>
    </location>
</feature>
<evidence type="ECO:0000313" key="2">
    <source>
        <dbReference type="EMBL" id="RZR75034.1"/>
    </source>
</evidence>
<feature type="compositionally biased region" description="Low complexity" evidence="1">
    <location>
        <begin position="212"/>
        <end position="239"/>
    </location>
</feature>
<evidence type="ECO:0000256" key="1">
    <source>
        <dbReference type="SAM" id="MobiDB-lite"/>
    </source>
</evidence>